<organism evidence="2 3">
    <name type="scientific">Thermacetogenium phaeum (strain ATCC BAA-254 / DSM 26808 / PB)</name>
    <dbReference type="NCBI Taxonomy" id="1089553"/>
    <lineage>
        <taxon>Bacteria</taxon>
        <taxon>Bacillati</taxon>
        <taxon>Bacillota</taxon>
        <taxon>Clostridia</taxon>
        <taxon>Thermoanaerobacterales</taxon>
        <taxon>Thermoanaerobacteraceae</taxon>
        <taxon>Thermacetogenium</taxon>
    </lineage>
</organism>
<dbReference type="OrthoDB" id="1680813at2"/>
<proteinExistence type="predicted"/>
<dbReference type="Pfam" id="PF05848">
    <property type="entry name" value="CtsR"/>
    <property type="match status" value="1"/>
</dbReference>
<accession>K4LCF9</accession>
<evidence type="ECO:0000313" key="2">
    <source>
        <dbReference type="EMBL" id="AFV10616.1"/>
    </source>
</evidence>
<evidence type="ECO:0000259" key="1">
    <source>
        <dbReference type="Pfam" id="PF05848"/>
    </source>
</evidence>
<dbReference type="AlphaFoldDB" id="K4LCF9"/>
<evidence type="ECO:0000313" key="3">
    <source>
        <dbReference type="Proteomes" id="UP000000467"/>
    </source>
</evidence>
<keyword evidence="3" id="KW-1185">Reference proteome</keyword>
<dbReference type="Gene3D" id="3.30.56.130">
    <property type="entry name" value="Transcriptional regulator CtsR, winged HTH domain"/>
    <property type="match status" value="1"/>
</dbReference>
<dbReference type="eggNOG" id="COG4463">
    <property type="taxonomic scope" value="Bacteria"/>
</dbReference>
<dbReference type="InterPro" id="IPR040465">
    <property type="entry name" value="CtsR_N"/>
</dbReference>
<dbReference type="HOGENOM" id="CLU_118139_0_1_9"/>
<protein>
    <submittedName>
        <fullName evidence="2">Transcriptional repressor CtsR</fullName>
    </submittedName>
</protein>
<dbReference type="InterPro" id="IPR041902">
    <property type="entry name" value="CtsR_N_sf"/>
</dbReference>
<feature type="domain" description="CtsR N-terminal HTH" evidence="1">
    <location>
        <begin position="2"/>
        <end position="69"/>
    </location>
</feature>
<dbReference type="EMBL" id="CP003732">
    <property type="protein sequence ID" value="AFV10616.1"/>
    <property type="molecule type" value="Genomic_DNA"/>
</dbReference>
<dbReference type="KEGG" id="tpz:Tph_c03690"/>
<dbReference type="STRING" id="1089553.Tph_c03690"/>
<gene>
    <name evidence="2" type="primary">ctsR</name>
    <name evidence="2" type="ordered locus">Tph_c03690</name>
</gene>
<reference evidence="2 3" key="1">
    <citation type="journal article" date="2012" name="BMC Genomics">
        <title>Genome-guided analysis of physiological and morphological traits of the fermentative acetate oxidizer Thermacetogenium phaeum.</title>
        <authorList>
            <person name="Oehler D."/>
            <person name="Poehlein A."/>
            <person name="Leimbach A."/>
            <person name="Muller N."/>
            <person name="Daniel R."/>
            <person name="Gottschalk G."/>
            <person name="Schink B."/>
        </authorList>
    </citation>
    <scope>NUCLEOTIDE SEQUENCE [LARGE SCALE GENOMIC DNA]</scope>
    <source>
        <strain evidence="3">ATCC BAA-254 / DSM 26808 / PB</strain>
    </source>
</reference>
<sequence>MVNAIESYLKSLLSKSSDGWIEVRRKEIAELFDCVPSQITYVLNTRFSVRRGYLVESRRGGGGYVKIRSLFAAPEKLPEPDGAVEADDAAGGARQALLSLARQGAFTRREFLILSAVLEVLEEGLSGKRGGELFLRVLRRLAAEGFF</sequence>
<name>K4LCF9_THEPS</name>
<dbReference type="Proteomes" id="UP000000467">
    <property type="component" value="Chromosome"/>
</dbReference>